<sequence>MEVVNGRTTYRTVQTGPQDNDQIAIIDGLSPGSVIIRDGSRQPAD</sequence>
<evidence type="ECO:0000313" key="2">
    <source>
        <dbReference type="Proteomes" id="UP000009315"/>
    </source>
</evidence>
<dbReference type="AlphaFoldDB" id="K8EAE6"/>
<keyword evidence="2" id="KW-1185">Reference proteome</keyword>
<organism evidence="1 2">
    <name type="scientific">Desulforamulus hydrothermalis Lam5 = DSM 18033</name>
    <dbReference type="NCBI Taxonomy" id="1121428"/>
    <lineage>
        <taxon>Bacteria</taxon>
        <taxon>Bacillati</taxon>
        <taxon>Bacillota</taxon>
        <taxon>Clostridia</taxon>
        <taxon>Eubacteriales</taxon>
        <taxon>Peptococcaceae</taxon>
        <taxon>Desulforamulus</taxon>
    </lineage>
</organism>
<proteinExistence type="predicted"/>
<accession>K8EAE6</accession>
<comment type="caution">
    <text evidence="1">The sequence shown here is derived from an EMBL/GenBank/DDBJ whole genome shotgun (WGS) entry which is preliminary data.</text>
</comment>
<dbReference type="Gene3D" id="2.40.420.20">
    <property type="match status" value="1"/>
</dbReference>
<dbReference type="STRING" id="1121428.DESHY_40143"/>
<reference evidence="1 2" key="1">
    <citation type="journal article" date="2013" name="Genome Announc.">
        <title>Genome Sequence of the Sulfate-Reducing Bacterium Desulfotomaculum hydrothermale Lam5(T).</title>
        <authorList>
            <person name="Amin O."/>
            <person name="Fardeau M.L."/>
            <person name="Valette O."/>
            <person name="Hirschler-Rea A."/>
            <person name="Barbe V."/>
            <person name="Medigue C."/>
            <person name="Vacherie B."/>
            <person name="Ollivier B."/>
            <person name="Bertin P.N."/>
            <person name="Dolla A."/>
        </authorList>
    </citation>
    <scope>NUCLEOTIDE SEQUENCE [LARGE SCALE GENOMIC DNA]</scope>
    <source>
        <strain evidence="2">Lam5 / DSM 18033</strain>
    </source>
</reference>
<evidence type="ECO:0000313" key="1">
    <source>
        <dbReference type="EMBL" id="CCO08593.1"/>
    </source>
</evidence>
<dbReference type="Proteomes" id="UP000009315">
    <property type="component" value="Unassembled WGS sequence"/>
</dbReference>
<protein>
    <submittedName>
        <fullName evidence="1">Uncharacterized protein</fullName>
    </submittedName>
</protein>
<name>K8EAE6_9FIRM</name>
<gene>
    <name evidence="1" type="ORF">DESHY_40143</name>
</gene>
<dbReference type="EMBL" id="CAOS01000011">
    <property type="protein sequence ID" value="CCO08593.1"/>
    <property type="molecule type" value="Genomic_DNA"/>
</dbReference>